<dbReference type="RefSeq" id="WP_112158787.1">
    <property type="nucleotide sequence ID" value="NZ_QKRX01000004.1"/>
</dbReference>
<protein>
    <submittedName>
        <fullName evidence="4">Efflux RND transporter periplasmic adaptor subunit</fullName>
    </submittedName>
</protein>
<comment type="similarity">
    <text evidence="1">Belongs to the membrane fusion protein (MFP) (TC 8.A.1) family.</text>
</comment>
<dbReference type="Gene3D" id="2.40.50.100">
    <property type="match status" value="1"/>
</dbReference>
<dbReference type="PANTHER" id="PTHR30469">
    <property type="entry name" value="MULTIDRUG RESISTANCE PROTEIN MDTA"/>
    <property type="match status" value="1"/>
</dbReference>
<dbReference type="Gene3D" id="2.40.30.170">
    <property type="match status" value="1"/>
</dbReference>
<evidence type="ECO:0000313" key="4">
    <source>
        <dbReference type="EMBL" id="RAU18689.1"/>
    </source>
</evidence>
<dbReference type="OrthoDB" id="9806939at2"/>
<keyword evidence="5" id="KW-1185">Reference proteome</keyword>
<keyword evidence="2" id="KW-0812">Transmembrane</keyword>
<feature type="domain" description="Multidrug resistance protein MdtA-like barrel-sandwich hybrid" evidence="3">
    <location>
        <begin position="88"/>
        <end position="215"/>
    </location>
</feature>
<evidence type="ECO:0000256" key="1">
    <source>
        <dbReference type="ARBA" id="ARBA00009477"/>
    </source>
</evidence>
<dbReference type="GO" id="GO:1990281">
    <property type="term" value="C:efflux pump complex"/>
    <property type="evidence" value="ECO:0007669"/>
    <property type="project" value="TreeGrafter"/>
</dbReference>
<organism evidence="4 5">
    <name type="scientific">Nitrincola tibetensis</name>
    <dbReference type="NCBI Taxonomy" id="2219697"/>
    <lineage>
        <taxon>Bacteria</taxon>
        <taxon>Pseudomonadati</taxon>
        <taxon>Pseudomonadota</taxon>
        <taxon>Gammaproteobacteria</taxon>
        <taxon>Oceanospirillales</taxon>
        <taxon>Oceanospirillaceae</taxon>
        <taxon>Nitrincola</taxon>
    </lineage>
</organism>
<proteinExistence type="inferred from homology"/>
<dbReference type="Gene3D" id="1.10.287.470">
    <property type="entry name" value="Helix hairpin bin"/>
    <property type="match status" value="1"/>
</dbReference>
<keyword evidence="2" id="KW-0472">Membrane</keyword>
<feature type="transmembrane region" description="Helical" evidence="2">
    <location>
        <begin position="15"/>
        <end position="33"/>
    </location>
</feature>
<accession>A0A364NNM0</accession>
<comment type="caution">
    <text evidence="4">The sequence shown here is derived from an EMBL/GenBank/DDBJ whole genome shotgun (WGS) entry which is preliminary data.</text>
</comment>
<evidence type="ECO:0000256" key="2">
    <source>
        <dbReference type="SAM" id="Phobius"/>
    </source>
</evidence>
<dbReference type="Pfam" id="PF25917">
    <property type="entry name" value="BSH_RND"/>
    <property type="match status" value="1"/>
</dbReference>
<evidence type="ECO:0000259" key="3">
    <source>
        <dbReference type="Pfam" id="PF25917"/>
    </source>
</evidence>
<dbReference type="NCBIfam" id="TIGR01730">
    <property type="entry name" value="RND_mfp"/>
    <property type="match status" value="1"/>
</dbReference>
<dbReference type="AlphaFoldDB" id="A0A364NNM0"/>
<dbReference type="SUPFAM" id="SSF111369">
    <property type="entry name" value="HlyD-like secretion proteins"/>
    <property type="match status" value="1"/>
</dbReference>
<reference evidence="4 5" key="1">
    <citation type="submission" date="2018-06" db="EMBL/GenBank/DDBJ databases">
        <title>Nitrincola tibetense sp. nov., isolated from Lake XuguoCo on Tibetan Plateau.</title>
        <authorList>
            <person name="Xing P."/>
        </authorList>
    </citation>
    <scope>NUCLEOTIDE SEQUENCE [LARGE SCALE GENOMIC DNA]</scope>
    <source>
        <strain evidence="5">xg18</strain>
    </source>
</reference>
<dbReference type="InterPro" id="IPR058625">
    <property type="entry name" value="MdtA-like_BSH"/>
</dbReference>
<dbReference type="PANTHER" id="PTHR30469:SF29">
    <property type="entry name" value="BLR2860 PROTEIN"/>
    <property type="match status" value="1"/>
</dbReference>
<evidence type="ECO:0000313" key="5">
    <source>
        <dbReference type="Proteomes" id="UP000250744"/>
    </source>
</evidence>
<sequence length="373" mass="40623">MDLKETQHSPRRRNFVSIIAAGLASLVLIVWIISGKTYQSVDSDHSPAIKAMPTSTIPSLPRVQTYELSAKTFTPKLILQGTLSPSHQVQVYARTSSQIQERPAKLGQWIEQGEMLVQLDTETRRALVEKAEADVYLHRSELEAGERLFKNRLLSEHEKLRLRASAAASEAALADAKLALAHTRIKAPIAGFVNSLPLDIGELVQPGDVIATITDTRNLKVKAYVTQQDVGRMSLGNPLKVTLLDGRTFFGEVTFIANLADVATRSYAIEANINNPDGLRIAGASATLEIVLPEVLSHRIPPSLLSLDPSGQIGILAVNNEQVVVFHPLTLISFDTDYAQVIGLPDTLEIITLGAGFTQPGDKVEPHLQESPL</sequence>
<gene>
    <name evidence="4" type="ORF">DN062_07965</name>
</gene>
<keyword evidence="2" id="KW-1133">Transmembrane helix</keyword>
<dbReference type="InterPro" id="IPR006143">
    <property type="entry name" value="RND_pump_MFP"/>
</dbReference>
<dbReference type="Proteomes" id="UP000250744">
    <property type="component" value="Unassembled WGS sequence"/>
</dbReference>
<dbReference type="GO" id="GO:0015562">
    <property type="term" value="F:efflux transmembrane transporter activity"/>
    <property type="evidence" value="ECO:0007669"/>
    <property type="project" value="TreeGrafter"/>
</dbReference>
<name>A0A364NNM0_9GAMM</name>
<dbReference type="EMBL" id="QKRX01000004">
    <property type="protein sequence ID" value="RAU18689.1"/>
    <property type="molecule type" value="Genomic_DNA"/>
</dbReference>